<evidence type="ECO:0000313" key="3">
    <source>
        <dbReference type="EMBL" id="ODJ87765.1"/>
    </source>
</evidence>
<keyword evidence="1" id="KW-0378">Hydrolase</keyword>
<dbReference type="InterPro" id="IPR041796">
    <property type="entry name" value="Mre11_N"/>
</dbReference>
<evidence type="ECO:0000256" key="1">
    <source>
        <dbReference type="ARBA" id="ARBA00022801"/>
    </source>
</evidence>
<dbReference type="InterPro" id="IPR050535">
    <property type="entry name" value="DNA_Repair-Maintenance_Comp"/>
</dbReference>
<dbReference type="EMBL" id="MARB01000009">
    <property type="protein sequence ID" value="ODJ87765.1"/>
    <property type="molecule type" value="Genomic_DNA"/>
</dbReference>
<dbReference type="Pfam" id="PF00149">
    <property type="entry name" value="Metallophos"/>
    <property type="match status" value="1"/>
</dbReference>
<accession>A0A7Z0VLH4</accession>
<dbReference type="InterPro" id="IPR014576">
    <property type="entry name" value="Pesterase_YhaO"/>
</dbReference>
<proteinExistence type="predicted"/>
<dbReference type="Gene3D" id="3.60.21.10">
    <property type="match status" value="1"/>
</dbReference>
<organism evidence="3 4">
    <name type="scientific">Candidatus Thiodiazotropha endolucinida</name>
    <dbReference type="NCBI Taxonomy" id="1655433"/>
    <lineage>
        <taxon>Bacteria</taxon>
        <taxon>Pseudomonadati</taxon>
        <taxon>Pseudomonadota</taxon>
        <taxon>Gammaproteobacteria</taxon>
        <taxon>Chromatiales</taxon>
        <taxon>Sedimenticolaceae</taxon>
        <taxon>Candidatus Thiodiazotropha</taxon>
    </lineage>
</organism>
<feature type="domain" description="Calcineurin-like phosphoesterase" evidence="2">
    <location>
        <begin position="4"/>
        <end position="129"/>
    </location>
</feature>
<dbReference type="PIRSF" id="PIRSF033091">
    <property type="entry name" value="Pesterase_YhaO"/>
    <property type="match status" value="1"/>
</dbReference>
<evidence type="ECO:0000259" key="2">
    <source>
        <dbReference type="Pfam" id="PF00149"/>
    </source>
</evidence>
<dbReference type="RefSeq" id="WP_069124237.1">
    <property type="nucleotide sequence ID" value="NZ_MARB01000009.1"/>
</dbReference>
<dbReference type="CDD" id="cd00840">
    <property type="entry name" value="MPP_Mre11_N"/>
    <property type="match status" value="1"/>
</dbReference>
<dbReference type="Proteomes" id="UP000094769">
    <property type="component" value="Unassembled WGS sequence"/>
</dbReference>
<name>A0A7Z0VLH4_9GAMM</name>
<gene>
    <name evidence="3" type="primary">yhaO</name>
    <name evidence="3" type="ORF">CODIS_18730</name>
</gene>
<dbReference type="AlphaFoldDB" id="A0A7Z0VLH4"/>
<dbReference type="GO" id="GO:0016787">
    <property type="term" value="F:hydrolase activity"/>
    <property type="evidence" value="ECO:0007669"/>
    <property type="project" value="UniProtKB-KW"/>
</dbReference>
<sequence>MFCFIHAADIHLDSSLHGLERYEGAPVDEIRSATRRAFDNLIELAIDEEVAFVLLVGDLYDGDWKDYNTGLYLVERMGRLREAGIRVYIVAGNHDAASQITKHLRLPDNVTLFSTKHPEEVILDDLNVAIYGQGFATRAVTDDLSAAYPQGDSQLFNIGLLHTCLDGKPGHEPYAPCSVDGLRSKGFQYWALGHVHNREEVSQDPWIVFPGNIQGRHIREIGPKGCTLVTVENGEIAEVEHRDLDVMRWSLCELDVSASETIDDIYEQVREGLQSALDSAEGRPVAVRLVLQGACSAHSTLHADRERWIQEYRALATGLGGAGIWLEKVSIKTSPSVSVDEVLERDDALSGLLRAIRDVELDASALDDLADEISSLRQKLPAELLGGDDPYDPAKPEMLKETLEDIKELLVNRLLTTE</sequence>
<dbReference type="PANTHER" id="PTHR30337">
    <property type="entry name" value="COMPONENT OF ATP-DEPENDENT DSDNA EXONUCLEASE"/>
    <property type="match status" value="1"/>
</dbReference>
<keyword evidence="4" id="KW-1185">Reference proteome</keyword>
<evidence type="ECO:0000313" key="4">
    <source>
        <dbReference type="Proteomes" id="UP000094769"/>
    </source>
</evidence>
<dbReference type="PANTHER" id="PTHR30337:SF7">
    <property type="entry name" value="PHOSPHOESTERASE"/>
    <property type="match status" value="1"/>
</dbReference>
<dbReference type="OrthoDB" id="9773856at2"/>
<protein>
    <submittedName>
        <fullName evidence="3">Putative metallophosphoesterase YhaO</fullName>
    </submittedName>
</protein>
<comment type="caution">
    <text evidence="3">The sequence shown here is derived from an EMBL/GenBank/DDBJ whole genome shotgun (WGS) entry which is preliminary data.</text>
</comment>
<reference evidence="3 4" key="1">
    <citation type="submission" date="2016-06" db="EMBL/GenBank/DDBJ databases">
        <title>Genome sequence of endosymbiont of Candidatus Endolucinida thiodiazotropha.</title>
        <authorList>
            <person name="Poehlein A."/>
            <person name="Koenig S."/>
            <person name="Heiden S.E."/>
            <person name="Thuermer A."/>
            <person name="Voget S."/>
            <person name="Daniel R."/>
            <person name="Markert S."/>
            <person name="Gros O."/>
            <person name="Schweder T."/>
        </authorList>
    </citation>
    <scope>NUCLEOTIDE SEQUENCE [LARGE SCALE GENOMIC DNA]</scope>
    <source>
        <strain evidence="3 4">COS</strain>
    </source>
</reference>
<dbReference type="InterPro" id="IPR029052">
    <property type="entry name" value="Metallo-depent_PP-like"/>
</dbReference>
<dbReference type="SUPFAM" id="SSF56300">
    <property type="entry name" value="Metallo-dependent phosphatases"/>
    <property type="match status" value="1"/>
</dbReference>
<dbReference type="InterPro" id="IPR004843">
    <property type="entry name" value="Calcineurin-like_PHP"/>
</dbReference>